<proteinExistence type="evidence at transcript level"/>
<evidence type="ECO:0000256" key="1">
    <source>
        <dbReference type="ARBA" id="ARBA00010098"/>
    </source>
</evidence>
<dbReference type="EMBL" id="HAAD01000693">
    <property type="protein sequence ID" value="CDG66925.1"/>
    <property type="molecule type" value="mRNA"/>
</dbReference>
<dbReference type="InterPro" id="IPR007991">
    <property type="entry name" value="RNA_pol_I_trans_ini_fac_RRN3"/>
</dbReference>
<keyword evidence="2" id="KW-0648">Protein biosynthesis</keyword>
<dbReference type="AlphaFoldDB" id="T2M4S6"/>
<reference evidence="2" key="1">
    <citation type="journal article" date="2013" name="Genome Biol. Evol.">
        <title>Punctuated emergences of genetic and phenotypic innovations in eumetazoan, bilaterian, euteleostome, and hominidae ancestors.</title>
        <authorList>
            <person name="Wenger Y."/>
            <person name="Galliot B."/>
        </authorList>
    </citation>
    <scope>NUCLEOTIDE SEQUENCE</scope>
    <source>
        <tissue evidence="2">Whole animals</tissue>
    </source>
</reference>
<gene>
    <name evidence="2" type="primary">RRN3</name>
</gene>
<dbReference type="GO" id="GO:0003743">
    <property type="term" value="F:translation initiation factor activity"/>
    <property type="evidence" value="ECO:0007669"/>
    <property type="project" value="UniProtKB-KW"/>
</dbReference>
<accession>T2M4S6</accession>
<dbReference type="GO" id="GO:0006361">
    <property type="term" value="P:transcription initiation at RNA polymerase I promoter"/>
    <property type="evidence" value="ECO:0007669"/>
    <property type="project" value="InterPro"/>
</dbReference>
<name>T2M4S6_HYDVU</name>
<dbReference type="Pfam" id="PF05327">
    <property type="entry name" value="RRN3"/>
    <property type="match status" value="1"/>
</dbReference>
<dbReference type="GO" id="GO:0001181">
    <property type="term" value="F:RNA polymerase I general transcription initiation factor activity"/>
    <property type="evidence" value="ECO:0007669"/>
    <property type="project" value="InterPro"/>
</dbReference>
<dbReference type="PANTHER" id="PTHR12790">
    <property type="entry name" value="TRANSCRIPTION INITIATION FACTOR IA RRN3"/>
    <property type="match status" value="1"/>
</dbReference>
<sequence>MNKFCVKEIVFQGISGLNSGDRNQFDVLLAALLNKNISNDIIKEYIVEFRKMVSYINKDHETLIGVLLKLDWNLYDSEFACLFSSFLTELVSAKPYYLKSCVKRLIQQLVPKTEVFDAEFEHLKITFDYAHAALKAISILAPISLKYISEIFTSNFPYIEKSLFVIKYYILNALQLTLYMKETRLSILSLIIEKMLSIDVRIPRASLENQGEDILQFEDDDLKSSNEHNNDRVLKLDKLMMILFTFIQSSCLNDGVLVFDTANELSKDLLLVFENVILKTQQSSHVQFIIFYFASLNKHFYEEFLDCCWTILKNPNKAVIIRQASVSYIASFLARAKFVDQKVIREQMKKLSDWILRYIEHQDSNHAVAEIKKHGAFYSACQALFYVFIYNYKTIFETSNGIEFAKSLNFSRIIFSRLNPLKFCMETVVSYFARITRLYEVVFCYSIIERNNRNSLASFSFGNNNISSDNQLEMFFPFDPYLLPKSVCYIEPIYLEWSGRTQNSSNDEDDYEDIETEASDGNKEKCLISSSFDMMCISPGFQVNNH</sequence>
<dbReference type="OMA" id="VCSPAIV"/>
<dbReference type="OrthoDB" id="26970at2759"/>
<dbReference type="KEGG" id="hmg:100214238"/>
<feature type="non-terminal residue" evidence="2">
    <location>
        <position position="1"/>
    </location>
</feature>
<dbReference type="GeneID" id="100214238"/>
<keyword evidence="2" id="KW-0396">Initiation factor</keyword>
<evidence type="ECO:0000313" key="2">
    <source>
        <dbReference type="EMBL" id="CDG66925.1"/>
    </source>
</evidence>
<dbReference type="PANTHER" id="PTHR12790:SF0">
    <property type="entry name" value="RNA POLYMERASE I-SPECIFIC TRANSCRIPTION INITIATION FACTOR RRN3-RELATED"/>
    <property type="match status" value="1"/>
</dbReference>
<organism evidence="2">
    <name type="scientific">Hydra vulgaris</name>
    <name type="common">Hydra</name>
    <name type="synonym">Hydra attenuata</name>
    <dbReference type="NCBI Taxonomy" id="6087"/>
    <lineage>
        <taxon>Eukaryota</taxon>
        <taxon>Metazoa</taxon>
        <taxon>Cnidaria</taxon>
        <taxon>Hydrozoa</taxon>
        <taxon>Hydroidolina</taxon>
        <taxon>Anthoathecata</taxon>
        <taxon>Aplanulata</taxon>
        <taxon>Hydridae</taxon>
        <taxon>Hydra</taxon>
    </lineage>
</organism>
<protein>
    <submittedName>
        <fullName evidence="2">RNA polymerase I-specific transcription initiation factor RRN3</fullName>
    </submittedName>
</protein>
<dbReference type="GO" id="GO:0005634">
    <property type="term" value="C:nucleus"/>
    <property type="evidence" value="ECO:0007669"/>
    <property type="project" value="TreeGrafter"/>
</dbReference>
<comment type="similarity">
    <text evidence="1">Belongs to the RRN3 family.</text>
</comment>
<dbReference type="GO" id="GO:0001042">
    <property type="term" value="F:RNA polymerase I core binding"/>
    <property type="evidence" value="ECO:0007669"/>
    <property type="project" value="TreeGrafter"/>
</dbReference>